<feature type="transmembrane region" description="Helical" evidence="7">
    <location>
        <begin position="240"/>
        <end position="258"/>
    </location>
</feature>
<evidence type="ECO:0000256" key="3">
    <source>
        <dbReference type="ARBA" id="ARBA00022679"/>
    </source>
</evidence>
<dbReference type="RefSeq" id="WP_241369963.1">
    <property type="nucleotide sequence ID" value="NZ_JAKZFC010000005.1"/>
</dbReference>
<feature type="binding site" evidence="7">
    <location>
        <position position="137"/>
    </location>
    <ligand>
        <name>a 1,2-diacyl-sn-glycero-3-phospho-(1'-sn-glycerol)</name>
        <dbReference type="ChEBI" id="CHEBI:64716"/>
    </ligand>
</feature>
<feature type="transmembrane region" description="Helical" evidence="7">
    <location>
        <begin position="20"/>
        <end position="38"/>
    </location>
</feature>
<feature type="transmembrane region" description="Helical" evidence="7">
    <location>
        <begin position="177"/>
        <end position="198"/>
    </location>
</feature>
<comment type="similarity">
    <text evidence="1 7">Belongs to the Lgt family.</text>
</comment>
<comment type="subcellular location">
    <subcellularLocation>
        <location evidence="7">Cell membrane</location>
        <topology evidence="7">Multi-pass membrane protein</topology>
    </subcellularLocation>
</comment>
<name>A0ABS9UFY1_9BACL</name>
<feature type="transmembrane region" description="Helical" evidence="7">
    <location>
        <begin position="210"/>
        <end position="228"/>
    </location>
</feature>
<comment type="catalytic activity">
    <reaction evidence="7">
        <text>L-cysteinyl-[prolipoprotein] + a 1,2-diacyl-sn-glycero-3-phospho-(1'-sn-glycerol) = an S-1,2-diacyl-sn-glyceryl-L-cysteinyl-[prolipoprotein] + sn-glycerol 1-phosphate + H(+)</text>
        <dbReference type="Rhea" id="RHEA:56712"/>
        <dbReference type="Rhea" id="RHEA-COMP:14679"/>
        <dbReference type="Rhea" id="RHEA-COMP:14680"/>
        <dbReference type="ChEBI" id="CHEBI:15378"/>
        <dbReference type="ChEBI" id="CHEBI:29950"/>
        <dbReference type="ChEBI" id="CHEBI:57685"/>
        <dbReference type="ChEBI" id="CHEBI:64716"/>
        <dbReference type="ChEBI" id="CHEBI:140658"/>
        <dbReference type="EC" id="2.5.1.145"/>
    </reaction>
</comment>
<feature type="transmembrane region" description="Helical" evidence="7">
    <location>
        <begin position="50"/>
        <end position="70"/>
    </location>
</feature>
<evidence type="ECO:0000256" key="7">
    <source>
        <dbReference type="HAMAP-Rule" id="MF_01147"/>
    </source>
</evidence>
<comment type="caution">
    <text evidence="8">The sequence shown here is derived from an EMBL/GenBank/DDBJ whole genome shotgun (WGS) entry which is preliminary data.</text>
</comment>
<evidence type="ECO:0000256" key="4">
    <source>
        <dbReference type="ARBA" id="ARBA00022692"/>
    </source>
</evidence>
<dbReference type="HAMAP" id="MF_01147">
    <property type="entry name" value="Lgt"/>
    <property type="match status" value="1"/>
</dbReference>
<dbReference type="Pfam" id="PF01790">
    <property type="entry name" value="LGT"/>
    <property type="match status" value="1"/>
</dbReference>
<dbReference type="Proteomes" id="UP001316087">
    <property type="component" value="Unassembled WGS sequence"/>
</dbReference>
<protein>
    <recommendedName>
        <fullName evidence="7">Phosphatidylglycerol--prolipoprotein diacylglyceryl transferase</fullName>
        <ecNumber evidence="7">2.5.1.145</ecNumber>
    </recommendedName>
</protein>
<keyword evidence="3 7" id="KW-0808">Transferase</keyword>
<evidence type="ECO:0000256" key="1">
    <source>
        <dbReference type="ARBA" id="ARBA00007150"/>
    </source>
</evidence>
<dbReference type="GO" id="GO:0008961">
    <property type="term" value="F:phosphatidylglycerol-prolipoprotein diacylglyceryl transferase activity"/>
    <property type="evidence" value="ECO:0007669"/>
    <property type="project" value="UniProtKB-EC"/>
</dbReference>
<evidence type="ECO:0000256" key="2">
    <source>
        <dbReference type="ARBA" id="ARBA00022475"/>
    </source>
</evidence>
<comment type="pathway">
    <text evidence="7">Protein modification; lipoprotein biosynthesis (diacylglyceryl transfer).</text>
</comment>
<evidence type="ECO:0000313" key="9">
    <source>
        <dbReference type="Proteomes" id="UP001316087"/>
    </source>
</evidence>
<keyword evidence="2 7" id="KW-1003">Cell membrane</keyword>
<organism evidence="8 9">
    <name type="scientific">Solibacillus palustris</name>
    <dbReference type="NCBI Taxonomy" id="2908203"/>
    <lineage>
        <taxon>Bacteria</taxon>
        <taxon>Bacillati</taxon>
        <taxon>Bacillota</taxon>
        <taxon>Bacilli</taxon>
        <taxon>Bacillales</taxon>
        <taxon>Caryophanaceae</taxon>
        <taxon>Solibacillus</taxon>
    </lineage>
</organism>
<keyword evidence="4 7" id="KW-0812">Transmembrane</keyword>
<keyword evidence="5 7" id="KW-1133">Transmembrane helix</keyword>
<comment type="function">
    <text evidence="7">Catalyzes the transfer of the diacylglyceryl group from phosphatidylglycerol to the sulfhydryl group of the N-terminal cysteine of a prolipoprotein, the first step in the formation of mature lipoproteins.</text>
</comment>
<accession>A0ABS9UFY1</accession>
<keyword evidence="9" id="KW-1185">Reference proteome</keyword>
<dbReference type="PANTHER" id="PTHR30589:SF0">
    <property type="entry name" value="PHOSPHATIDYLGLYCEROL--PROLIPOPROTEIN DIACYLGLYCERYL TRANSFERASE"/>
    <property type="match status" value="1"/>
</dbReference>
<evidence type="ECO:0000256" key="5">
    <source>
        <dbReference type="ARBA" id="ARBA00022989"/>
    </source>
</evidence>
<dbReference type="InterPro" id="IPR001640">
    <property type="entry name" value="Lgt"/>
</dbReference>
<dbReference type="NCBIfam" id="TIGR00544">
    <property type="entry name" value="lgt"/>
    <property type="match status" value="1"/>
</dbReference>
<dbReference type="PANTHER" id="PTHR30589">
    <property type="entry name" value="PROLIPOPROTEIN DIACYLGLYCERYL TRANSFERASE"/>
    <property type="match status" value="1"/>
</dbReference>
<evidence type="ECO:0000313" key="8">
    <source>
        <dbReference type="EMBL" id="MCH7322853.1"/>
    </source>
</evidence>
<dbReference type="EC" id="2.5.1.145" evidence="7"/>
<proteinExistence type="inferred from homology"/>
<dbReference type="PROSITE" id="PS01311">
    <property type="entry name" value="LGT"/>
    <property type="match status" value="1"/>
</dbReference>
<feature type="transmembrane region" description="Helical" evidence="7">
    <location>
        <begin position="90"/>
        <end position="111"/>
    </location>
</feature>
<reference evidence="8 9" key="1">
    <citation type="submission" date="2022-03" db="EMBL/GenBank/DDBJ databases">
        <authorList>
            <person name="Jo J.-H."/>
            <person name="Im W.-T."/>
        </authorList>
    </citation>
    <scope>NUCLEOTIDE SEQUENCE [LARGE SCALE GENOMIC DNA]</scope>
    <source>
        <strain evidence="8 9">MA9</strain>
    </source>
</reference>
<feature type="transmembrane region" description="Helical" evidence="7">
    <location>
        <begin position="118"/>
        <end position="136"/>
    </location>
</feature>
<keyword evidence="6 7" id="KW-0472">Membrane</keyword>
<sequence length="288" mass="33142">MSSVVLAINPVAFHLGPIPVYWYGVLIGLGIVLAYFIAQRESVRHGYDSEYIADLLLWAVPISILCARIYYVSMKWDYYSQNPGRIIEIWNGGIAIHGALIGAFITAYIFTRKRKTSFLHLADIAAPSILIGQIIGRWGNFVNQEAYGGPVSRSFLENLFLPNWIIEQMYIKEDGTYVHPTFLYESLWNVIGLIILLFARKWNWRRGEMFFFYLMWYSFGRFFIEGLRTDSLYLVGDLRSAQVVSIIGFAVGLICIIYRRVNVKPAIYYLDKDKATTTPAKKKQTKKK</sequence>
<gene>
    <name evidence="7 8" type="primary">lgt</name>
    <name evidence="8" type="ORF">LZ480_13300</name>
</gene>
<dbReference type="EMBL" id="JAKZFC010000005">
    <property type="protein sequence ID" value="MCH7322853.1"/>
    <property type="molecule type" value="Genomic_DNA"/>
</dbReference>
<evidence type="ECO:0000256" key="6">
    <source>
        <dbReference type="ARBA" id="ARBA00023136"/>
    </source>
</evidence>